<evidence type="ECO:0000313" key="1">
    <source>
        <dbReference type="EMBL" id="QOJ68823.1"/>
    </source>
</evidence>
<keyword evidence="1" id="KW-0614">Plasmid</keyword>
<protein>
    <submittedName>
        <fullName evidence="1">Putative accesory protein</fullName>
    </submittedName>
</protein>
<organism evidence="1">
    <name type="scientific">Pseudomonas aeruginosa</name>
    <dbReference type="NCBI Taxonomy" id="287"/>
    <lineage>
        <taxon>Bacteria</taxon>
        <taxon>Pseudomonadati</taxon>
        <taxon>Pseudomonadota</taxon>
        <taxon>Gammaproteobacteria</taxon>
        <taxon>Pseudomonadales</taxon>
        <taxon>Pseudomonadaceae</taxon>
        <taxon>Pseudomonas</taxon>
    </lineage>
</organism>
<accession>A0A7L9EMK5</accession>
<name>A0A7L9EMK5_PSEAI</name>
<sequence length="183" mass="20102">MQLFGTQFHLRAVPRSRPEKFALMQSARRQPDAQPIVHQHFHAIGAAVGKQISTVRLRRTEHGHHPRQRCVSAGAHVHGLSGEPDGVDTNHRNRSRRKVAQAAALSVGQFTLTVPRGCWISTLIVDDADCDSVLASGMGSETKAGCSAMLFCVCSRIHLWTRFALRLWLSATLAIEAPGWAHS</sequence>
<reference evidence="1" key="1">
    <citation type="journal article" date="2021" name="Antimicrob. Agents Chemother.">
        <title>Epidemic territorial spread of IncP-2-type VIM-2 carbapenemase-encoding megaplasmids in nosocomial Pseudomonas aeruginosa populations.</title>
        <authorList>
            <person name="Urbanowicz P."/>
            <person name="Bitar I."/>
            <person name="Izdebski R."/>
            <person name="Baraniak A."/>
            <person name="Literacka E."/>
            <person name="Hrabak J."/>
            <person name="Gniadkowski M."/>
        </authorList>
    </citation>
    <scope>NUCLEOTIDE SEQUENCE</scope>
    <source>
        <strain evidence="1">NMI8769/11</strain>
    </source>
</reference>
<dbReference type="EMBL" id="MT732191">
    <property type="protein sequence ID" value="QOJ68823.1"/>
    <property type="molecule type" value="Genomic_DNA"/>
</dbReference>
<proteinExistence type="predicted"/>
<dbReference type="AlphaFoldDB" id="A0A7L9EMK5"/>
<geneLocation type="plasmid" evidence="1">
    <name>pPUV-13</name>
</geneLocation>